<feature type="coiled-coil region" evidence="1">
    <location>
        <begin position="413"/>
        <end position="440"/>
    </location>
</feature>
<dbReference type="Proteomes" id="UP000236592">
    <property type="component" value="Chromosome"/>
</dbReference>
<protein>
    <submittedName>
        <fullName evidence="2">Uncharacterized protein</fullName>
    </submittedName>
</protein>
<proteinExistence type="predicted"/>
<sequence length="609" mass="69300">MNAKEAITNRMMKKAARLWNIPVNEINETIDPLVSLLFSACASELEKISVAINDTQINTTERLVQLMAPLSACEIRPAHAVAYCESTVPKTIITPNDQFFYKDKQADSNSNHHQNDVFFTPTQETTLLDARIKYMFTGNKLFTFSGRKSKELTHIIDHRSDTDRTTLYLGIESSNAALDLENVSFYFEYLGVNDSDQFYHHLKHATWRLGQQKIVTVSGYANSEGLDAMDLDAIINGQANRATAVCEEINQYYKKHFVTLKGANSIEEFPSYEAFKSLNSHDAEYFDFPNTLWIEVEFSSIVNSKTLEQLFCGINAFPVVNRKMHQFSYQMKNIIDIIPVISESPFFDIKSIENTSGQTYKNQGTQVSEADKGGYILKNAHVGKLDSRNAKEYLSHLIGLIKDESAAFQFYNHEFLQNDLNVLNQTVAVIEKKLDEVIKEGAHAHYIYLNPYESNETIQVTYWTTNGAEANHIKARKALEVYKGKHLNTKSSYLVTPVFGGRHQLNSEQRLQAYRRGVLTQNKIVTEEDIKAVCYELYTNHMASVEIKKGMTTDLLVNKGMSPCIEITLSASENSNLKPHEWDYLNHCLKTILEKQSTNVFPFQIINKS</sequence>
<dbReference type="OrthoDB" id="1090083at2"/>
<dbReference type="RefSeq" id="WP_102996124.1">
    <property type="nucleotide sequence ID" value="NZ_CP025938.1"/>
</dbReference>
<accession>A0A2I7SJU1</accession>
<organism evidence="2 3">
    <name type="scientific">Pseudotamlana carrageenivorans</name>
    <dbReference type="NCBI Taxonomy" id="2069432"/>
    <lineage>
        <taxon>Bacteria</taxon>
        <taxon>Pseudomonadati</taxon>
        <taxon>Bacteroidota</taxon>
        <taxon>Flavobacteriia</taxon>
        <taxon>Flavobacteriales</taxon>
        <taxon>Flavobacteriaceae</taxon>
        <taxon>Pseudotamlana</taxon>
    </lineage>
</organism>
<evidence type="ECO:0000256" key="1">
    <source>
        <dbReference type="SAM" id="Coils"/>
    </source>
</evidence>
<dbReference type="KEGG" id="taj:C1A40_12175"/>
<keyword evidence="1" id="KW-0175">Coiled coil</keyword>
<reference evidence="3" key="1">
    <citation type="submission" date="2018-01" db="EMBL/GenBank/DDBJ databases">
        <title>Complete genome of Tamlana sp. UJ94.</title>
        <authorList>
            <person name="Jung J."/>
            <person name="Chung D."/>
            <person name="Bae S.S."/>
            <person name="Baek K."/>
        </authorList>
    </citation>
    <scope>NUCLEOTIDE SEQUENCE [LARGE SCALE GENOMIC DNA]</scope>
    <source>
        <strain evidence="3">UJ94</strain>
    </source>
</reference>
<dbReference type="AlphaFoldDB" id="A0A2I7SJU1"/>
<name>A0A2I7SJU1_9FLAO</name>
<dbReference type="EMBL" id="CP025938">
    <property type="protein sequence ID" value="AUS06161.1"/>
    <property type="molecule type" value="Genomic_DNA"/>
</dbReference>
<gene>
    <name evidence="2" type="ORF">C1A40_12175</name>
</gene>
<keyword evidence="3" id="KW-1185">Reference proteome</keyword>
<evidence type="ECO:0000313" key="3">
    <source>
        <dbReference type="Proteomes" id="UP000236592"/>
    </source>
</evidence>
<evidence type="ECO:0000313" key="2">
    <source>
        <dbReference type="EMBL" id="AUS06161.1"/>
    </source>
</evidence>